<gene>
    <name evidence="1" type="ORF">LCGC14_2829750</name>
</gene>
<dbReference type="AlphaFoldDB" id="A0A0F8YEF1"/>
<dbReference type="EMBL" id="LAZR01053859">
    <property type="protein sequence ID" value="KKK79813.1"/>
    <property type="molecule type" value="Genomic_DNA"/>
</dbReference>
<comment type="caution">
    <text evidence="1">The sequence shown here is derived from an EMBL/GenBank/DDBJ whole genome shotgun (WGS) entry which is preliminary data.</text>
</comment>
<accession>A0A0F8YEF1</accession>
<feature type="non-terminal residue" evidence="1">
    <location>
        <position position="335"/>
    </location>
</feature>
<sequence length="335" mass="37236">MPTLTLDLAQSYNAKLLNSRNAFNNIYNITGQYGQMTQVVTMLNKPMGGAIRINTQDSKYEKLTIDHQGVISKIQTRTASGSNLILDFYDTGYDFFREDDVVLDNFQIAGLVIAHQPGQITIAPFMFSAFVAANFAADKFARRGWNSSASRKSTGTESLYSTPNTIYNYGAIKRDSVFISRRDFSATYMDQAIPEKNWAIRQEAEMILRVAQSLEWSNLYEKRGKETINGQERTANGGLVWAIDHRGGTHETSPNELTESAWKELIELVGKKDAAAKGRLLFCYGKSALAKIQSFTEPFVKASGTNNTFGGGAVSGIDVNTYSYLGQDIDFMYLS</sequence>
<protein>
    <submittedName>
        <fullName evidence="1">Uncharacterized protein</fullName>
    </submittedName>
</protein>
<name>A0A0F8YEF1_9ZZZZ</name>
<evidence type="ECO:0000313" key="1">
    <source>
        <dbReference type="EMBL" id="KKK79813.1"/>
    </source>
</evidence>
<organism evidence="1">
    <name type="scientific">marine sediment metagenome</name>
    <dbReference type="NCBI Taxonomy" id="412755"/>
    <lineage>
        <taxon>unclassified sequences</taxon>
        <taxon>metagenomes</taxon>
        <taxon>ecological metagenomes</taxon>
    </lineage>
</organism>
<reference evidence="1" key="1">
    <citation type="journal article" date="2015" name="Nature">
        <title>Complex archaea that bridge the gap between prokaryotes and eukaryotes.</title>
        <authorList>
            <person name="Spang A."/>
            <person name="Saw J.H."/>
            <person name="Jorgensen S.L."/>
            <person name="Zaremba-Niedzwiedzka K."/>
            <person name="Martijn J."/>
            <person name="Lind A.E."/>
            <person name="van Eijk R."/>
            <person name="Schleper C."/>
            <person name="Guy L."/>
            <person name="Ettema T.J."/>
        </authorList>
    </citation>
    <scope>NUCLEOTIDE SEQUENCE</scope>
</reference>
<proteinExistence type="predicted"/>